<proteinExistence type="predicted"/>
<sequence length="104" mass="11184">MPPGERWRTRAGPAGPPENWRDPGGIWTVPDCGDGEGKAPPRRTGVPFRGILKKFLERGDRAVSGPVGKRRLTSVPALDLIGLLGPHGLMVEPARLEEEVGASR</sequence>
<evidence type="ECO:0000256" key="1">
    <source>
        <dbReference type="SAM" id="MobiDB-lite"/>
    </source>
</evidence>
<dbReference type="Proteomes" id="UP001066276">
    <property type="component" value="Chromosome 5"/>
</dbReference>
<keyword evidence="3" id="KW-1185">Reference proteome</keyword>
<evidence type="ECO:0000313" key="3">
    <source>
        <dbReference type="Proteomes" id="UP001066276"/>
    </source>
</evidence>
<feature type="region of interest" description="Disordered" evidence="1">
    <location>
        <begin position="1"/>
        <end position="25"/>
    </location>
</feature>
<dbReference type="AlphaFoldDB" id="A0AAV7S126"/>
<protein>
    <submittedName>
        <fullName evidence="2">Uncharacterized protein</fullName>
    </submittedName>
</protein>
<organism evidence="2 3">
    <name type="scientific">Pleurodeles waltl</name>
    <name type="common">Iberian ribbed newt</name>
    <dbReference type="NCBI Taxonomy" id="8319"/>
    <lineage>
        <taxon>Eukaryota</taxon>
        <taxon>Metazoa</taxon>
        <taxon>Chordata</taxon>
        <taxon>Craniata</taxon>
        <taxon>Vertebrata</taxon>
        <taxon>Euteleostomi</taxon>
        <taxon>Amphibia</taxon>
        <taxon>Batrachia</taxon>
        <taxon>Caudata</taxon>
        <taxon>Salamandroidea</taxon>
        <taxon>Salamandridae</taxon>
        <taxon>Pleurodelinae</taxon>
        <taxon>Pleurodeles</taxon>
    </lineage>
</organism>
<name>A0AAV7S126_PLEWA</name>
<evidence type="ECO:0000313" key="2">
    <source>
        <dbReference type="EMBL" id="KAJ1157616.1"/>
    </source>
</evidence>
<dbReference type="EMBL" id="JANPWB010000009">
    <property type="protein sequence ID" value="KAJ1157616.1"/>
    <property type="molecule type" value="Genomic_DNA"/>
</dbReference>
<gene>
    <name evidence="2" type="ORF">NDU88_010321</name>
</gene>
<reference evidence="2" key="1">
    <citation type="journal article" date="2022" name="bioRxiv">
        <title>Sequencing and chromosome-scale assembly of the giantPleurodeles waltlgenome.</title>
        <authorList>
            <person name="Brown T."/>
            <person name="Elewa A."/>
            <person name="Iarovenko S."/>
            <person name="Subramanian E."/>
            <person name="Araus A.J."/>
            <person name="Petzold A."/>
            <person name="Susuki M."/>
            <person name="Suzuki K.-i.T."/>
            <person name="Hayashi T."/>
            <person name="Toyoda A."/>
            <person name="Oliveira C."/>
            <person name="Osipova E."/>
            <person name="Leigh N.D."/>
            <person name="Simon A."/>
            <person name="Yun M.H."/>
        </authorList>
    </citation>
    <scope>NUCLEOTIDE SEQUENCE</scope>
    <source>
        <strain evidence="2">20211129_DDA</strain>
        <tissue evidence="2">Liver</tissue>
    </source>
</reference>
<comment type="caution">
    <text evidence="2">The sequence shown here is derived from an EMBL/GenBank/DDBJ whole genome shotgun (WGS) entry which is preliminary data.</text>
</comment>
<accession>A0AAV7S126</accession>